<protein>
    <submittedName>
        <fullName evidence="1">Uncharacterized protein</fullName>
    </submittedName>
</protein>
<proteinExistence type="predicted"/>
<organism evidence="1 2">
    <name type="scientific">Campylobacter hominis (strain ATCC BAA-381 / DSM 21671 / CCUG 45161 / LMG 19568 / NCTC 13146 / CH001A)</name>
    <dbReference type="NCBI Taxonomy" id="360107"/>
    <lineage>
        <taxon>Bacteria</taxon>
        <taxon>Pseudomonadati</taxon>
        <taxon>Campylobacterota</taxon>
        <taxon>Epsilonproteobacteria</taxon>
        <taxon>Campylobacterales</taxon>
        <taxon>Campylobacteraceae</taxon>
        <taxon>Campylobacter</taxon>
    </lineage>
</organism>
<dbReference type="RefSeq" id="WP_012108684.1">
    <property type="nucleotide sequence ID" value="NC_009714.1"/>
</dbReference>
<dbReference type="STRING" id="360107.CHAB381_0831"/>
<accession>A7I1K4</accession>
<evidence type="ECO:0000313" key="2">
    <source>
        <dbReference type="Proteomes" id="UP000002407"/>
    </source>
</evidence>
<sequence length="130" mass="15665">MDYSEFKRAFKSENFVENLEEFCDVKYLRNLGNFNDFFANAVYFDLCQNSKDLLKVLLISKDENEFIKFCKILGIRSEFGLKILKNEKISFENKIQIKILYIYKTALFPQNYKKEREFYENLIKNFDLSV</sequence>
<reference evidence="2" key="1">
    <citation type="submission" date="2007-07" db="EMBL/GenBank/DDBJ databases">
        <title>Complete genome sequence of Campylobacter hominis ATCC BAA-381, a commensal isolated from the human gastrointestinal tract.</title>
        <authorList>
            <person name="Fouts D.E."/>
            <person name="Mongodin E.F."/>
            <person name="Puiu D."/>
            <person name="Sebastian Y."/>
            <person name="Miller W.G."/>
            <person name="Mandrell R.E."/>
            <person name="Nelson K.E."/>
        </authorList>
    </citation>
    <scope>NUCLEOTIDE SEQUENCE [LARGE SCALE GENOMIC DNA]</scope>
    <source>
        <strain evidence="2">ATCC BAA-381 / LMG 19568 / NCTC 13146 / CH001A</strain>
    </source>
</reference>
<dbReference type="KEGG" id="cha:CHAB381_0831"/>
<evidence type="ECO:0000313" key="1">
    <source>
        <dbReference type="EMBL" id="ABS52210.1"/>
    </source>
</evidence>
<gene>
    <name evidence="1" type="ordered locus">CHAB381_0831</name>
</gene>
<dbReference type="EMBL" id="CP000776">
    <property type="protein sequence ID" value="ABS52210.1"/>
    <property type="molecule type" value="Genomic_DNA"/>
</dbReference>
<name>A7I1K4_CAMHC</name>
<dbReference type="Proteomes" id="UP000002407">
    <property type="component" value="Chromosome"/>
</dbReference>
<keyword evidence="2" id="KW-1185">Reference proteome</keyword>
<dbReference type="AlphaFoldDB" id="A7I1K4"/>
<dbReference type="HOGENOM" id="CLU_1934166_0_0_7"/>